<evidence type="ECO:0000256" key="6">
    <source>
        <dbReference type="ARBA" id="ARBA00022692"/>
    </source>
</evidence>
<name>A0A839HCY7_9GAMM</name>
<keyword evidence="4 9" id="KW-1003">Cell membrane</keyword>
<keyword evidence="6 9" id="KW-0812">Transmembrane</keyword>
<dbReference type="EMBL" id="JABVCQ010000026">
    <property type="protein sequence ID" value="MBB1126783.1"/>
    <property type="molecule type" value="Genomic_DNA"/>
</dbReference>
<protein>
    <recommendedName>
        <fullName evidence="9">Cobalamin biosynthesis protein CobD</fullName>
    </recommendedName>
</protein>
<dbReference type="NCBIfam" id="TIGR00380">
    <property type="entry name" value="cobal_cbiB"/>
    <property type="match status" value="1"/>
</dbReference>
<dbReference type="HAMAP" id="MF_00024">
    <property type="entry name" value="CobD_CbiB"/>
    <property type="match status" value="1"/>
</dbReference>
<dbReference type="PANTHER" id="PTHR34308:SF1">
    <property type="entry name" value="COBALAMIN BIOSYNTHESIS PROTEIN CBIB"/>
    <property type="match status" value="1"/>
</dbReference>
<dbReference type="GO" id="GO:0048472">
    <property type="term" value="F:threonine-phosphate decarboxylase activity"/>
    <property type="evidence" value="ECO:0007669"/>
    <property type="project" value="InterPro"/>
</dbReference>
<feature type="transmembrane region" description="Helical" evidence="9">
    <location>
        <begin position="153"/>
        <end position="171"/>
    </location>
</feature>
<dbReference type="PANTHER" id="PTHR34308">
    <property type="entry name" value="COBALAMIN BIOSYNTHESIS PROTEIN CBIB"/>
    <property type="match status" value="1"/>
</dbReference>
<comment type="pathway">
    <text evidence="2 9">Cofactor biosynthesis; adenosylcobalamin biosynthesis.</text>
</comment>
<keyword evidence="11" id="KW-1185">Reference proteome</keyword>
<evidence type="ECO:0000256" key="7">
    <source>
        <dbReference type="ARBA" id="ARBA00022989"/>
    </source>
</evidence>
<feature type="transmembrane region" description="Helical" evidence="9">
    <location>
        <begin position="51"/>
        <end position="71"/>
    </location>
</feature>
<comment type="caution">
    <text evidence="9">Lacks conserved residue(s) required for the propagation of feature annotation.</text>
</comment>
<evidence type="ECO:0000256" key="8">
    <source>
        <dbReference type="ARBA" id="ARBA00023136"/>
    </source>
</evidence>
<feature type="transmembrane region" description="Helical" evidence="9">
    <location>
        <begin position="292"/>
        <end position="313"/>
    </location>
</feature>
<dbReference type="Proteomes" id="UP000548632">
    <property type="component" value="Unassembled WGS sequence"/>
</dbReference>
<keyword evidence="8 9" id="KW-0472">Membrane</keyword>
<dbReference type="GO" id="GO:0015420">
    <property type="term" value="F:ABC-type vitamin B12 transporter activity"/>
    <property type="evidence" value="ECO:0007669"/>
    <property type="project" value="UniProtKB-UniRule"/>
</dbReference>
<comment type="similarity">
    <text evidence="3 9">Belongs to the CobD/CbiB family.</text>
</comment>
<gene>
    <name evidence="9 10" type="primary">cobD</name>
    <name evidence="10" type="ORF">HUK38_11165</name>
</gene>
<evidence type="ECO:0000256" key="5">
    <source>
        <dbReference type="ARBA" id="ARBA00022573"/>
    </source>
</evidence>
<evidence type="ECO:0000256" key="1">
    <source>
        <dbReference type="ARBA" id="ARBA00004651"/>
    </source>
</evidence>
<evidence type="ECO:0000313" key="11">
    <source>
        <dbReference type="Proteomes" id="UP000548632"/>
    </source>
</evidence>
<sequence length="314" mass="34711">MDSLALLFISAVLLDALFGDPIYPFHPIRLIGHYSIGLEQWFFQHHWTGRLAGIIHWLMVVNTALAVWWIIHLSASQLHPLLTFGWNIFIAYSLLCTHDLLAHGRRVLIVLNDLARARQQVGQLVGRDTTQLTRAGVVRATIESLAENFTDGILTPLWTLALFGVPGLIIVKTISSLDSMVGHRTPRYQLFGWAAARSDDVIHWLPARLSPFIIATAAVLLNEKPRSAVRTAWRDHAKLPSPNSGWSEAAVAGALQVRLVGPLRYHGQAVTLPFIGDDAWIKDLDDKHLRRALRLIAVASGCAIVIGIALAVIV</sequence>
<comment type="function">
    <text evidence="9">Converts cobyric acid to cobinamide by the addition of aminopropanol on the F carboxylic group.</text>
</comment>
<evidence type="ECO:0000313" key="10">
    <source>
        <dbReference type="EMBL" id="MBB1126783.1"/>
    </source>
</evidence>
<organism evidence="10 11">
    <name type="scientific">Thiospirillum jenense</name>
    <dbReference type="NCBI Taxonomy" id="1653858"/>
    <lineage>
        <taxon>Bacteria</taxon>
        <taxon>Pseudomonadati</taxon>
        <taxon>Pseudomonadota</taxon>
        <taxon>Gammaproteobacteria</taxon>
        <taxon>Chromatiales</taxon>
        <taxon>Chromatiaceae</taxon>
        <taxon>Thiospirillum</taxon>
    </lineage>
</organism>
<dbReference type="UniPathway" id="UPA00148"/>
<dbReference type="RefSeq" id="WP_182584414.1">
    <property type="nucleotide sequence ID" value="NZ_JABVCQ010000026.1"/>
</dbReference>
<dbReference type="AlphaFoldDB" id="A0A839HCY7"/>
<dbReference type="InterPro" id="IPR004485">
    <property type="entry name" value="Cobalamin_biosynth_CobD/CbiB"/>
</dbReference>
<accession>A0A839HCY7</accession>
<proteinExistence type="inferred from homology"/>
<dbReference type="GO" id="GO:0009236">
    <property type="term" value="P:cobalamin biosynthetic process"/>
    <property type="evidence" value="ECO:0007669"/>
    <property type="project" value="UniProtKB-UniRule"/>
</dbReference>
<evidence type="ECO:0000256" key="9">
    <source>
        <dbReference type="HAMAP-Rule" id="MF_00024"/>
    </source>
</evidence>
<keyword evidence="5 9" id="KW-0169">Cobalamin biosynthesis</keyword>
<reference evidence="10 11" key="1">
    <citation type="journal article" date="2020" name="Arch. Microbiol.">
        <title>The genome sequence of the giant phototrophic gammaproteobacterium Thiospirillum jenense gives insight into its physiological properties and phylogenetic relationships.</title>
        <authorList>
            <person name="Imhoff J.F."/>
            <person name="Meyer T.E."/>
            <person name="Kyndt J.A."/>
        </authorList>
    </citation>
    <scope>NUCLEOTIDE SEQUENCE [LARGE SCALE GENOMIC DNA]</scope>
    <source>
        <strain evidence="10 11">DSM 216</strain>
    </source>
</reference>
<comment type="subcellular location">
    <subcellularLocation>
        <location evidence="1 9">Cell membrane</location>
        <topology evidence="1 9">Multi-pass membrane protein</topology>
    </subcellularLocation>
</comment>
<dbReference type="GO" id="GO:0005886">
    <property type="term" value="C:plasma membrane"/>
    <property type="evidence" value="ECO:0007669"/>
    <property type="project" value="UniProtKB-SubCell"/>
</dbReference>
<evidence type="ECO:0000256" key="2">
    <source>
        <dbReference type="ARBA" id="ARBA00004953"/>
    </source>
</evidence>
<feature type="transmembrane region" description="Helical" evidence="9">
    <location>
        <begin position="78"/>
        <end position="95"/>
    </location>
</feature>
<dbReference type="Pfam" id="PF03186">
    <property type="entry name" value="CobD_Cbib"/>
    <property type="match status" value="1"/>
</dbReference>
<evidence type="ECO:0000256" key="4">
    <source>
        <dbReference type="ARBA" id="ARBA00022475"/>
    </source>
</evidence>
<comment type="caution">
    <text evidence="10">The sequence shown here is derived from an EMBL/GenBank/DDBJ whole genome shotgun (WGS) entry which is preliminary data.</text>
</comment>
<keyword evidence="7 9" id="KW-1133">Transmembrane helix</keyword>
<evidence type="ECO:0000256" key="3">
    <source>
        <dbReference type="ARBA" id="ARBA00006263"/>
    </source>
</evidence>